<proteinExistence type="predicted"/>
<evidence type="ECO:0000313" key="4">
    <source>
        <dbReference type="Proteomes" id="UP001497444"/>
    </source>
</evidence>
<feature type="compositionally biased region" description="Polar residues" evidence="1">
    <location>
        <begin position="82"/>
        <end position="91"/>
    </location>
</feature>
<feature type="signal peptide" evidence="2">
    <location>
        <begin position="1"/>
        <end position="26"/>
    </location>
</feature>
<keyword evidence="4" id="KW-1185">Reference proteome</keyword>
<evidence type="ECO:0000256" key="2">
    <source>
        <dbReference type="SAM" id="SignalP"/>
    </source>
</evidence>
<dbReference type="Proteomes" id="UP001497444">
    <property type="component" value="Chromosome 13"/>
</dbReference>
<name>A0ABP0W744_9BRYO</name>
<keyword evidence="2" id="KW-0732">Signal</keyword>
<reference evidence="3" key="1">
    <citation type="submission" date="2024-02" db="EMBL/GenBank/DDBJ databases">
        <authorList>
            <consortium name="ELIXIR-Norway"/>
            <consortium name="Elixir Norway"/>
        </authorList>
    </citation>
    <scope>NUCLEOTIDE SEQUENCE</scope>
</reference>
<evidence type="ECO:0000256" key="1">
    <source>
        <dbReference type="SAM" id="MobiDB-lite"/>
    </source>
</evidence>
<gene>
    <name evidence="3" type="ORF">CSSPJE1EN1_LOCUS6613</name>
</gene>
<accession>A0ABP0W744</accession>
<feature type="chain" id="PRO_5046610517" evidence="2">
    <location>
        <begin position="27"/>
        <end position="91"/>
    </location>
</feature>
<protein>
    <submittedName>
        <fullName evidence="3">Uncharacterized protein</fullName>
    </submittedName>
</protein>
<evidence type="ECO:0000313" key="3">
    <source>
        <dbReference type="EMBL" id="CAK9261135.1"/>
    </source>
</evidence>
<sequence length="91" mass="10440">MNLSKSLCALAALCVCQSTVWQPSMSQVIQLLRLQETSYMVKADRLKRLMFRLHDFQYAAMDDDQQQEQQEEYSRSEESWLAVSSGSSNGI</sequence>
<feature type="region of interest" description="Disordered" evidence="1">
    <location>
        <begin position="63"/>
        <end position="91"/>
    </location>
</feature>
<dbReference type="EMBL" id="OZ020108">
    <property type="protein sequence ID" value="CAK9261135.1"/>
    <property type="molecule type" value="Genomic_DNA"/>
</dbReference>
<organism evidence="3 4">
    <name type="scientific">Sphagnum jensenii</name>
    <dbReference type="NCBI Taxonomy" id="128206"/>
    <lineage>
        <taxon>Eukaryota</taxon>
        <taxon>Viridiplantae</taxon>
        <taxon>Streptophyta</taxon>
        <taxon>Embryophyta</taxon>
        <taxon>Bryophyta</taxon>
        <taxon>Sphagnophytina</taxon>
        <taxon>Sphagnopsida</taxon>
        <taxon>Sphagnales</taxon>
        <taxon>Sphagnaceae</taxon>
        <taxon>Sphagnum</taxon>
    </lineage>
</organism>